<evidence type="ECO:0000256" key="1">
    <source>
        <dbReference type="SAM" id="MobiDB-lite"/>
    </source>
</evidence>
<comment type="caution">
    <text evidence="2">The sequence shown here is derived from an EMBL/GenBank/DDBJ whole genome shotgun (WGS) entry which is preliminary data.</text>
</comment>
<gene>
    <name evidence="2" type="ORF">HL657_10350</name>
</gene>
<dbReference type="EMBL" id="JABFFQ010000008">
    <property type="protein sequence ID" value="MDV4343560.1"/>
    <property type="molecule type" value="Genomic_DNA"/>
</dbReference>
<sequence>MQLPRGRFHRLIKSTTSRALTEEMGSTQFTGVCTIVLGSESATLVLNEGLVVLAEYGDMKGQHVPDAILEGSETEVAAELNTLTPEQVKLALEFNRPFATGDSDAGRRKRPSPGKTAFDGTKPSTGLKKAGTAPSPKHPPESHAEMHRIPMPGVKPMQETAEASQSGDDEIEMLVQKMDEMDVEQLVSSFRINCKDMLRNIHLDHLIQDKDT</sequence>
<dbReference type="Proteomes" id="UP001273768">
    <property type="component" value="Unassembled WGS sequence"/>
</dbReference>
<dbReference type="RefSeq" id="WP_317296741.1">
    <property type="nucleotide sequence ID" value="NZ_JABFFQ010000008.1"/>
</dbReference>
<reference evidence="2 3" key="1">
    <citation type="submission" date="2020-05" db="EMBL/GenBank/DDBJ databases">
        <title>Isolation and characterization of methanoarchaea from a cold seep at offshore SW Taiwan.</title>
        <authorList>
            <person name="Chen Y.-W."/>
            <person name="Chen S.-C."/>
            <person name="Lai M.-C."/>
        </authorList>
    </citation>
    <scope>NUCLEOTIDE SEQUENCE [LARGE SCALE GENOMIC DNA]</scope>
    <source>
        <strain evidence="2 3">YWC-01</strain>
    </source>
</reference>
<evidence type="ECO:0000313" key="3">
    <source>
        <dbReference type="Proteomes" id="UP001273768"/>
    </source>
</evidence>
<organism evidence="2 3">
    <name type="scientific">Methanoculleus nereidis</name>
    <dbReference type="NCBI Taxonomy" id="2735141"/>
    <lineage>
        <taxon>Archaea</taxon>
        <taxon>Methanobacteriati</taxon>
        <taxon>Methanobacteriota</taxon>
        <taxon>Stenosarchaea group</taxon>
        <taxon>Methanomicrobia</taxon>
        <taxon>Methanomicrobiales</taxon>
        <taxon>Methanomicrobiaceae</taxon>
        <taxon>Methanoculleus</taxon>
    </lineage>
</organism>
<feature type="region of interest" description="Disordered" evidence="1">
    <location>
        <begin position="98"/>
        <end position="147"/>
    </location>
</feature>
<accession>A0ABU3Z420</accession>
<feature type="compositionally biased region" description="Basic and acidic residues" evidence="1">
    <location>
        <begin position="138"/>
        <end position="147"/>
    </location>
</feature>
<proteinExistence type="predicted"/>
<keyword evidence="3" id="KW-1185">Reference proteome</keyword>
<name>A0ABU3Z420_9EURY</name>
<evidence type="ECO:0000313" key="2">
    <source>
        <dbReference type="EMBL" id="MDV4343560.1"/>
    </source>
</evidence>
<protein>
    <submittedName>
        <fullName evidence="2">Uncharacterized protein</fullName>
    </submittedName>
</protein>